<sequence>MNTKSSFCMQLNFPIVWRSLYVCPILAMLKNLPHLYKQKPTEVQP</sequence>
<dbReference type="AlphaFoldDB" id="A0A2P2Q680"/>
<organism evidence="1">
    <name type="scientific">Rhizophora mucronata</name>
    <name type="common">Asiatic mangrove</name>
    <dbReference type="NCBI Taxonomy" id="61149"/>
    <lineage>
        <taxon>Eukaryota</taxon>
        <taxon>Viridiplantae</taxon>
        <taxon>Streptophyta</taxon>
        <taxon>Embryophyta</taxon>
        <taxon>Tracheophyta</taxon>
        <taxon>Spermatophyta</taxon>
        <taxon>Magnoliopsida</taxon>
        <taxon>eudicotyledons</taxon>
        <taxon>Gunneridae</taxon>
        <taxon>Pentapetalae</taxon>
        <taxon>rosids</taxon>
        <taxon>fabids</taxon>
        <taxon>Malpighiales</taxon>
        <taxon>Rhizophoraceae</taxon>
        <taxon>Rhizophora</taxon>
    </lineage>
</organism>
<accession>A0A2P2Q680</accession>
<evidence type="ECO:0000313" key="1">
    <source>
        <dbReference type="EMBL" id="MBX62471.1"/>
    </source>
</evidence>
<dbReference type="EMBL" id="GGEC01081987">
    <property type="protein sequence ID" value="MBX62471.1"/>
    <property type="molecule type" value="Transcribed_RNA"/>
</dbReference>
<proteinExistence type="predicted"/>
<reference evidence="1" key="1">
    <citation type="submission" date="2018-02" db="EMBL/GenBank/DDBJ databases">
        <title>Rhizophora mucronata_Transcriptome.</title>
        <authorList>
            <person name="Meera S.P."/>
            <person name="Sreeshan A."/>
            <person name="Augustine A."/>
        </authorList>
    </citation>
    <scope>NUCLEOTIDE SEQUENCE</scope>
    <source>
        <tissue evidence="1">Leaf</tissue>
    </source>
</reference>
<name>A0A2P2Q680_RHIMU</name>
<protein>
    <submittedName>
        <fullName evidence="1">Uncharacterized protein</fullName>
    </submittedName>
</protein>